<dbReference type="Pfam" id="PF00756">
    <property type="entry name" value="Esterase"/>
    <property type="match status" value="1"/>
</dbReference>
<dbReference type="InterPro" id="IPR050583">
    <property type="entry name" value="Mycobacterial_A85_antigen"/>
</dbReference>
<proteinExistence type="predicted"/>
<dbReference type="InterPro" id="IPR029058">
    <property type="entry name" value="AB_hydrolase_fold"/>
</dbReference>
<dbReference type="Proteomes" id="UP000574133">
    <property type="component" value="Unassembled WGS sequence"/>
</dbReference>
<reference evidence="1 2" key="1">
    <citation type="submission" date="2020-08" db="EMBL/GenBank/DDBJ databases">
        <title>Cohnella phylogeny.</title>
        <authorList>
            <person name="Dunlap C."/>
        </authorList>
    </citation>
    <scope>NUCLEOTIDE SEQUENCE [LARGE SCALE GENOMIC DNA]</scope>
    <source>
        <strain evidence="1 2">DSM 103658</strain>
    </source>
</reference>
<gene>
    <name evidence="1" type="ORF">H4Q31_09065</name>
</gene>
<accession>A0A841T7H7</accession>
<dbReference type="InterPro" id="IPR000801">
    <property type="entry name" value="Esterase-like"/>
</dbReference>
<evidence type="ECO:0000313" key="2">
    <source>
        <dbReference type="Proteomes" id="UP000574133"/>
    </source>
</evidence>
<dbReference type="AlphaFoldDB" id="A0A841T7H7"/>
<protein>
    <submittedName>
        <fullName evidence="1">Prolyl oligopeptidase family serine peptidase</fullName>
    </submittedName>
</protein>
<dbReference type="PANTHER" id="PTHR48098">
    <property type="entry name" value="ENTEROCHELIN ESTERASE-RELATED"/>
    <property type="match status" value="1"/>
</dbReference>
<dbReference type="EMBL" id="JACJVN010000033">
    <property type="protein sequence ID" value="MBB6677473.1"/>
    <property type="molecule type" value="Genomic_DNA"/>
</dbReference>
<sequence length="258" mass="29141">MDSDAHVESINITSAALERKMKARVFLPPGYSASVHYPVLYLLHGKGGNEKTWNKDMDVSDKAESLIEAQLISPLIIVMPDYDNSYGTNYSDQPYTKSGRQYGRYEDYLTKEMIPYIDEHYSTIASSGGRFIGGVSMGGFTALFLAFTHQDLFSKAGGHSPAMYLDGTEQLKWLYRDEEMRQRTDPLMLADTLDLSKLSVYLDYGDHDMEHVIDSTNALYDKLKTAGVDVRLHTSPGGHDKHYWKANTEDYLLFYAGL</sequence>
<dbReference type="SUPFAM" id="SSF53474">
    <property type="entry name" value="alpha/beta-Hydrolases"/>
    <property type="match status" value="1"/>
</dbReference>
<evidence type="ECO:0000313" key="1">
    <source>
        <dbReference type="EMBL" id="MBB6677473.1"/>
    </source>
</evidence>
<dbReference type="Gene3D" id="3.40.50.1820">
    <property type="entry name" value="alpha/beta hydrolase"/>
    <property type="match status" value="1"/>
</dbReference>
<comment type="caution">
    <text evidence="1">The sequence shown here is derived from an EMBL/GenBank/DDBJ whole genome shotgun (WGS) entry which is preliminary data.</text>
</comment>
<name>A0A841T7H7_9BACL</name>
<keyword evidence="2" id="KW-1185">Reference proteome</keyword>
<organism evidence="1 2">
    <name type="scientific">Cohnella lubricantis</name>
    <dbReference type="NCBI Taxonomy" id="2163172"/>
    <lineage>
        <taxon>Bacteria</taxon>
        <taxon>Bacillati</taxon>
        <taxon>Bacillota</taxon>
        <taxon>Bacilli</taxon>
        <taxon>Bacillales</taxon>
        <taxon>Paenibacillaceae</taxon>
        <taxon>Cohnella</taxon>
    </lineage>
</organism>